<dbReference type="EMBL" id="ANHY01000003">
    <property type="protein sequence ID" value="EKV32572.1"/>
    <property type="molecule type" value="Genomic_DNA"/>
</dbReference>
<accession>K9H4T6</accession>
<evidence type="ECO:0000313" key="3">
    <source>
        <dbReference type="Proteomes" id="UP000009881"/>
    </source>
</evidence>
<keyword evidence="3" id="KW-1185">Reference proteome</keyword>
<evidence type="ECO:0000313" key="2">
    <source>
        <dbReference type="EMBL" id="EKV32572.1"/>
    </source>
</evidence>
<dbReference type="RefSeq" id="WP_009539060.1">
    <property type="nucleotide sequence ID" value="NZ_ANHY01000003.1"/>
</dbReference>
<evidence type="ECO:0000256" key="1">
    <source>
        <dbReference type="SAM" id="SignalP"/>
    </source>
</evidence>
<organism evidence="2 3">
    <name type="scientific">Caenispirillum salinarum AK4</name>
    <dbReference type="NCBI Taxonomy" id="1238182"/>
    <lineage>
        <taxon>Bacteria</taxon>
        <taxon>Pseudomonadati</taxon>
        <taxon>Pseudomonadota</taxon>
        <taxon>Alphaproteobacteria</taxon>
        <taxon>Rhodospirillales</taxon>
        <taxon>Novispirillaceae</taxon>
        <taxon>Caenispirillum</taxon>
    </lineage>
</organism>
<dbReference type="AlphaFoldDB" id="K9H4T6"/>
<gene>
    <name evidence="2" type="ORF">C882_2651</name>
</gene>
<comment type="caution">
    <text evidence="2">The sequence shown here is derived from an EMBL/GenBank/DDBJ whole genome shotgun (WGS) entry which is preliminary data.</text>
</comment>
<dbReference type="OrthoDB" id="9970423at2"/>
<dbReference type="Proteomes" id="UP000009881">
    <property type="component" value="Unassembled WGS sequence"/>
</dbReference>
<proteinExistence type="predicted"/>
<feature type="signal peptide" evidence="1">
    <location>
        <begin position="1"/>
        <end position="17"/>
    </location>
</feature>
<dbReference type="PROSITE" id="PS51257">
    <property type="entry name" value="PROKAR_LIPOPROTEIN"/>
    <property type="match status" value="1"/>
</dbReference>
<keyword evidence="1" id="KW-0732">Signal</keyword>
<sequence>MLLRPLILAGAMLSALSACTLYDPQGRPPPGAGFDTESGFGASARGGYVVPSVRDTDSRLFSGFGGEAAPAENLSPIQRAALADGCRTLFEGDAQAVSECKAGQLGREEALAEGCRQRYATNAEAMRACMP</sequence>
<protein>
    <recommendedName>
        <fullName evidence="4">Lipoprotein</fullName>
    </recommendedName>
</protein>
<dbReference type="STRING" id="1238182.C882_2651"/>
<feature type="chain" id="PRO_5003929859" description="Lipoprotein" evidence="1">
    <location>
        <begin position="18"/>
        <end position="131"/>
    </location>
</feature>
<evidence type="ECO:0008006" key="4">
    <source>
        <dbReference type="Google" id="ProtNLM"/>
    </source>
</evidence>
<reference evidence="2 3" key="1">
    <citation type="journal article" date="2013" name="Genome Announc.">
        <title>Draft Genome Sequence of an Alphaproteobacterium, Caenispirillum salinarum AK4(T), Isolated from a Solar Saltern.</title>
        <authorList>
            <person name="Khatri I."/>
            <person name="Singh A."/>
            <person name="Korpole S."/>
            <person name="Pinnaka A.K."/>
            <person name="Subramanian S."/>
        </authorList>
    </citation>
    <scope>NUCLEOTIDE SEQUENCE [LARGE SCALE GENOMIC DNA]</scope>
    <source>
        <strain evidence="2 3">AK4</strain>
    </source>
</reference>
<name>K9H4T6_9PROT</name>